<protein>
    <recommendedName>
        <fullName evidence="1">Isoaspartyl dipeptidase</fullName>
        <ecNumber evidence="1">3.4.19.-</ecNumber>
    </recommendedName>
</protein>
<keyword evidence="1" id="KW-0378">Hydrolase</keyword>
<gene>
    <name evidence="6" type="ORF">BET10_20425</name>
</gene>
<dbReference type="Proteomes" id="UP000179786">
    <property type="component" value="Unassembled WGS sequence"/>
</dbReference>
<feature type="domain" description="Amidohydrolase-related" evidence="5">
    <location>
        <begin position="266"/>
        <end position="370"/>
    </location>
</feature>
<dbReference type="EC" id="3.4.19.-" evidence="1"/>
<dbReference type="GO" id="GO:0046872">
    <property type="term" value="F:metal ion binding"/>
    <property type="evidence" value="ECO:0007669"/>
    <property type="project" value="UniProtKB-KW"/>
</dbReference>
<dbReference type="SUPFAM" id="SSF51556">
    <property type="entry name" value="Metallo-dependent hydrolases"/>
    <property type="match status" value="1"/>
</dbReference>
<dbReference type="InterPro" id="IPR032466">
    <property type="entry name" value="Metal_Hydrolase"/>
</dbReference>
<feature type="binding site" evidence="3">
    <location>
        <position position="130"/>
    </location>
    <ligand>
        <name>substrate</name>
    </ligand>
</feature>
<dbReference type="GO" id="GO:0006508">
    <property type="term" value="P:proteolysis"/>
    <property type="evidence" value="ECO:0007669"/>
    <property type="project" value="UniProtKB-KW"/>
</dbReference>
<dbReference type="InterPro" id="IPR010229">
    <property type="entry name" value="Pept_M38_dipep"/>
</dbReference>
<dbReference type="PIRSF" id="PIRSF001238">
    <property type="entry name" value="IadA"/>
    <property type="match status" value="1"/>
</dbReference>
<evidence type="ECO:0000256" key="2">
    <source>
        <dbReference type="PIRSR" id="PIRSR001238-1"/>
    </source>
</evidence>
<feature type="binding site" evidence="3">
    <location>
        <position position="227"/>
    </location>
    <ligand>
        <name>substrate</name>
    </ligand>
</feature>
<dbReference type="InterPro" id="IPR011059">
    <property type="entry name" value="Metal-dep_hydrolase_composite"/>
</dbReference>
<dbReference type="InterPro" id="IPR050378">
    <property type="entry name" value="Metallo-dep_Hydrolases_sf"/>
</dbReference>
<feature type="active site" description="Proton acceptor" evidence="2">
    <location>
        <position position="285"/>
    </location>
</feature>
<dbReference type="SUPFAM" id="SSF51338">
    <property type="entry name" value="Composite domain of metallo-dependent hydrolases"/>
    <property type="match status" value="1"/>
</dbReference>
<feature type="binding site" evidence="4">
    <location>
        <position position="195"/>
    </location>
    <ligand>
        <name>Zn(2+)</name>
        <dbReference type="ChEBI" id="CHEBI:29105"/>
        <label>2</label>
        <note>catalytic</note>
    </ligand>
</feature>
<dbReference type="Gene3D" id="3.20.20.140">
    <property type="entry name" value="Metal-dependent hydrolases"/>
    <property type="match status" value="1"/>
</dbReference>
<dbReference type="EMBL" id="MKJU01000032">
    <property type="protein sequence ID" value="OHU87310.1"/>
    <property type="molecule type" value="Genomic_DNA"/>
</dbReference>
<comment type="caution">
    <text evidence="6">The sequence shown here is derived from an EMBL/GenBank/DDBJ whole genome shotgun (WGS) entry which is preliminary data.</text>
</comment>
<dbReference type="Pfam" id="PF01979">
    <property type="entry name" value="Amidohydro_1"/>
    <property type="match status" value="1"/>
</dbReference>
<dbReference type="AlphaFoldDB" id="A0A1S1MKV6"/>
<feature type="binding site" evidence="3">
    <location>
        <position position="289"/>
    </location>
    <ligand>
        <name>substrate</name>
    </ligand>
</feature>
<feature type="binding site" evidence="3">
    <location>
        <position position="163"/>
    </location>
    <ligand>
        <name>substrate</name>
    </ligand>
</feature>
<evidence type="ECO:0000259" key="5">
    <source>
        <dbReference type="Pfam" id="PF01979"/>
    </source>
</evidence>
<comment type="function">
    <text evidence="1">Catalyzes the hydrolytic cleavage of a subset of L-isoaspartyl (L-beta-aspartyl) dipeptides. Used to degrade proteins damaged by L-isoaspartyl residues formation.</text>
</comment>
<reference evidence="6 7" key="1">
    <citation type="submission" date="2016-09" db="EMBL/GenBank/DDBJ databases">
        <title>Pseudoalteromonas amylolytica sp. nov., isolated from the surface seawater.</title>
        <authorList>
            <person name="Wu Y.-H."/>
            <person name="Cheng H."/>
            <person name="Jin X.-B."/>
            <person name="Wang C.-S."/>
            <person name="Xu X.-W."/>
        </authorList>
    </citation>
    <scope>NUCLEOTIDE SEQUENCE [LARGE SCALE GENOMIC DNA]</scope>
    <source>
        <strain evidence="6 7">JW1</strain>
    </source>
</reference>
<evidence type="ECO:0000256" key="1">
    <source>
        <dbReference type="PIRNR" id="PIRNR001238"/>
    </source>
</evidence>
<dbReference type="RefSeq" id="WP_070987230.1">
    <property type="nucleotide sequence ID" value="NZ_MKJU01000032.1"/>
</dbReference>
<feature type="binding site" evidence="4">
    <location>
        <position position="63"/>
    </location>
    <ligand>
        <name>Zn(2+)</name>
        <dbReference type="ChEBI" id="CHEBI:29105"/>
        <label>1</label>
        <note>catalytic</note>
    </ligand>
</feature>
<keyword evidence="1 4" id="KW-0479">Metal-binding</keyword>
<dbReference type="PANTHER" id="PTHR11647">
    <property type="entry name" value="HYDRANTOINASE/DIHYDROPYRIMIDINASE FAMILY MEMBER"/>
    <property type="match status" value="1"/>
</dbReference>
<evidence type="ECO:0000256" key="4">
    <source>
        <dbReference type="PIRSR" id="PIRSR001238-3"/>
    </source>
</evidence>
<dbReference type="OrthoDB" id="9776455at2"/>
<comment type="subcellular location">
    <subcellularLocation>
        <location evidence="1">Cytoplasm</location>
    </subcellularLocation>
</comment>
<comment type="PTM">
    <text evidence="1">Carboxylation allows a single lysine to coordinate two zinc ions.</text>
</comment>
<keyword evidence="1" id="KW-0645">Protease</keyword>
<keyword evidence="1 4" id="KW-0862">Zinc</keyword>
<name>A0A1S1MKV6_9GAMM</name>
<proteinExistence type="inferred from homology"/>
<dbReference type="GO" id="GO:0008237">
    <property type="term" value="F:metallopeptidase activity"/>
    <property type="evidence" value="ECO:0007669"/>
    <property type="project" value="UniProtKB-KW"/>
</dbReference>
<dbReference type="NCBIfam" id="TIGR01975">
    <property type="entry name" value="isoAsp_dipep"/>
    <property type="match status" value="1"/>
</dbReference>
<keyword evidence="1" id="KW-0482">Metalloprotease</keyword>
<evidence type="ECO:0000313" key="6">
    <source>
        <dbReference type="EMBL" id="OHU87310.1"/>
    </source>
</evidence>
<keyword evidence="7" id="KW-1185">Reference proteome</keyword>
<evidence type="ECO:0000313" key="7">
    <source>
        <dbReference type="Proteomes" id="UP000179786"/>
    </source>
</evidence>
<dbReference type="GO" id="GO:0008798">
    <property type="term" value="F:beta-aspartyl-peptidase activity"/>
    <property type="evidence" value="ECO:0007669"/>
    <property type="project" value="InterPro"/>
</dbReference>
<comment type="similarity">
    <text evidence="1">Belongs to the peptidase M38 family.</text>
</comment>
<sequence>MLTLIQGADLYAPTAQGKMDVLLAGSKVIDIQPEIKLDGNTLVKVIDAREHILAPGFVDSLVHITGGGGEAGFASRTPEMELTDATLNGITTVVGALGTDSSSRTLSNLIAKAKGLKEQGLNVFCHTGSYHLPAKTLTGSITDDLMYIEEFIGVGEVAISDHRSSQPTALQLAQLAAQAKVAGMLSGKKGTVSIHVGPQETYLSLLHEVSKCSDINLSAFYPTHMNRNKGLLDAGIDFCRGGGHIDFTASTTEYDLAHGEYAAAQALAYCLAQGVDPNRLTISSDGHASLPIFDDTLNLVGLEVGKEASLHQAFVQAVQEFDVAIEHALMAITTNPSQVLGLKKGTIKVGSDADLVLLDKQTLAPIHVWSNGLHMVENSNAIVKGLFE</sequence>
<evidence type="ECO:0000256" key="3">
    <source>
        <dbReference type="PIRSR" id="PIRSR001238-2"/>
    </source>
</evidence>
<feature type="binding site" evidence="4">
    <location>
        <position position="285"/>
    </location>
    <ligand>
        <name>Zn(2+)</name>
        <dbReference type="ChEBI" id="CHEBI:29105"/>
        <label>1</label>
        <note>catalytic</note>
    </ligand>
</feature>
<feature type="binding site" evidence="4">
    <location>
        <position position="224"/>
    </location>
    <ligand>
        <name>Zn(2+)</name>
        <dbReference type="ChEBI" id="CHEBI:29105"/>
        <label>2</label>
        <note>catalytic</note>
    </ligand>
</feature>
<dbReference type="Gene3D" id="2.30.40.10">
    <property type="entry name" value="Urease, subunit C, domain 1"/>
    <property type="match status" value="1"/>
</dbReference>
<comment type="cofactor">
    <cofactor evidence="1 4">
        <name>Zn(2+)</name>
        <dbReference type="ChEBI" id="CHEBI:29105"/>
    </cofactor>
    <text evidence="1 4">Binds 2 Zn(2+) ions per subunit.</text>
</comment>
<dbReference type="GO" id="GO:0016810">
    <property type="term" value="F:hydrolase activity, acting on carbon-nitrogen (but not peptide) bonds"/>
    <property type="evidence" value="ECO:0007669"/>
    <property type="project" value="InterPro"/>
</dbReference>
<dbReference type="PANTHER" id="PTHR11647:SF1">
    <property type="entry name" value="COLLAPSIN RESPONSE MEDIATOR PROTEIN"/>
    <property type="match status" value="1"/>
</dbReference>
<dbReference type="GO" id="GO:0005737">
    <property type="term" value="C:cytoplasm"/>
    <property type="evidence" value="ECO:0007669"/>
    <property type="project" value="UniProtKB-SubCell"/>
</dbReference>
<dbReference type="STRING" id="1859457.BET10_20425"/>
<feature type="binding site" evidence="3">
    <location>
        <position position="99"/>
    </location>
    <ligand>
        <name>substrate</name>
    </ligand>
</feature>
<organism evidence="6 7">
    <name type="scientific">Pseudoalteromonas amylolytica</name>
    <dbReference type="NCBI Taxonomy" id="1859457"/>
    <lineage>
        <taxon>Bacteria</taxon>
        <taxon>Pseudomonadati</taxon>
        <taxon>Pseudomonadota</taxon>
        <taxon>Gammaproteobacteria</taxon>
        <taxon>Alteromonadales</taxon>
        <taxon>Pseudoalteromonadaceae</taxon>
        <taxon>Pseudoalteromonas</taxon>
    </lineage>
</organism>
<feature type="binding site" evidence="3">
    <location>
        <begin position="68"/>
        <end position="70"/>
    </location>
    <ligand>
        <name>substrate</name>
    </ligand>
</feature>
<dbReference type="InterPro" id="IPR006680">
    <property type="entry name" value="Amidohydro-rel"/>
</dbReference>
<accession>A0A1S1MKV6</accession>